<reference evidence="2 3" key="1">
    <citation type="submission" date="2024-08" db="EMBL/GenBank/DDBJ databases">
        <authorList>
            <person name="Cucini C."/>
            <person name="Frati F."/>
        </authorList>
    </citation>
    <scope>NUCLEOTIDE SEQUENCE [LARGE SCALE GENOMIC DNA]</scope>
</reference>
<feature type="compositionally biased region" description="Polar residues" evidence="1">
    <location>
        <begin position="192"/>
        <end position="218"/>
    </location>
</feature>
<feature type="region of interest" description="Disordered" evidence="1">
    <location>
        <begin position="192"/>
        <end position="219"/>
    </location>
</feature>
<gene>
    <name evidence="2" type="ORF">ODALV1_LOCUS9537</name>
</gene>
<evidence type="ECO:0000256" key="1">
    <source>
        <dbReference type="SAM" id="MobiDB-lite"/>
    </source>
</evidence>
<dbReference type="EMBL" id="CAXLJM020000028">
    <property type="protein sequence ID" value="CAL8097074.1"/>
    <property type="molecule type" value="Genomic_DNA"/>
</dbReference>
<feature type="compositionally biased region" description="Basic and acidic residues" evidence="1">
    <location>
        <begin position="16"/>
        <end position="25"/>
    </location>
</feature>
<feature type="region of interest" description="Disordered" evidence="1">
    <location>
        <begin position="11"/>
        <end position="37"/>
    </location>
</feature>
<comment type="caution">
    <text evidence="2">The sequence shown here is derived from an EMBL/GenBank/DDBJ whole genome shotgun (WGS) entry which is preliminary data.</text>
</comment>
<name>A0ABP1QEP3_9HEXA</name>
<proteinExistence type="predicted"/>
<protein>
    <submittedName>
        <fullName evidence="2">Uncharacterized protein</fullName>
    </submittedName>
</protein>
<sequence length="252" mass="28643">MDPQRWAQIVGSFGAERGESSETSKKAPCSPRPQHSYVTPRNKVKYVLAMESSENADERALKEKSTSSLISNERLNKGRQLESDRYSSCCPFDACDMLCYMFDSFYGKSESDCDTTMKLLWDKIDCLEKRMNGVAEFLQTQFSQPNQNCMVDRVGKSSFPLKSWMKPPSIHPKPTSSSTKREVFTRSRYAYSSNNSVSPGNNETGIGSMHHQSGSSNGNDHDLELRVQFLESLVVQLKSRFMKLIHIHRIQK</sequence>
<evidence type="ECO:0000313" key="2">
    <source>
        <dbReference type="EMBL" id="CAL8097074.1"/>
    </source>
</evidence>
<evidence type="ECO:0000313" key="3">
    <source>
        <dbReference type="Proteomes" id="UP001642540"/>
    </source>
</evidence>
<dbReference type="Proteomes" id="UP001642540">
    <property type="component" value="Unassembled WGS sequence"/>
</dbReference>
<keyword evidence="3" id="KW-1185">Reference proteome</keyword>
<accession>A0ABP1QEP3</accession>
<organism evidence="2 3">
    <name type="scientific">Orchesella dallaii</name>
    <dbReference type="NCBI Taxonomy" id="48710"/>
    <lineage>
        <taxon>Eukaryota</taxon>
        <taxon>Metazoa</taxon>
        <taxon>Ecdysozoa</taxon>
        <taxon>Arthropoda</taxon>
        <taxon>Hexapoda</taxon>
        <taxon>Collembola</taxon>
        <taxon>Entomobryomorpha</taxon>
        <taxon>Entomobryoidea</taxon>
        <taxon>Orchesellidae</taxon>
        <taxon>Orchesellinae</taxon>
        <taxon>Orchesella</taxon>
    </lineage>
</organism>